<comment type="caution">
    <text evidence="1">The sequence shown here is derived from an EMBL/GenBank/DDBJ whole genome shotgun (WGS) entry which is preliminary data.</text>
</comment>
<evidence type="ECO:0000313" key="1">
    <source>
        <dbReference type="EMBL" id="TPX47598.1"/>
    </source>
</evidence>
<sequence length="72" mass="8411">MKASKNYRHHVWSILRLSSASSKKYQLQTIHPNLDTLPAVYQHIPTTTMTLKVRRNTVQFQSLEVRKGIQAY</sequence>
<protein>
    <submittedName>
        <fullName evidence="1">Uncharacterized protein</fullName>
    </submittedName>
</protein>
<keyword evidence="2" id="KW-1185">Reference proteome</keyword>
<accession>A0A507D9X6</accession>
<proteinExistence type="predicted"/>
<organism evidence="1 2">
    <name type="scientific">Synchytrium endobioticum</name>
    <dbReference type="NCBI Taxonomy" id="286115"/>
    <lineage>
        <taxon>Eukaryota</taxon>
        <taxon>Fungi</taxon>
        <taxon>Fungi incertae sedis</taxon>
        <taxon>Chytridiomycota</taxon>
        <taxon>Chytridiomycota incertae sedis</taxon>
        <taxon>Chytridiomycetes</taxon>
        <taxon>Synchytriales</taxon>
        <taxon>Synchytriaceae</taxon>
        <taxon>Synchytrium</taxon>
    </lineage>
</organism>
<evidence type="ECO:0000313" key="2">
    <source>
        <dbReference type="Proteomes" id="UP000317494"/>
    </source>
</evidence>
<gene>
    <name evidence="1" type="ORF">SeMB42_g03261</name>
</gene>
<dbReference type="Proteomes" id="UP000317494">
    <property type="component" value="Unassembled WGS sequence"/>
</dbReference>
<dbReference type="VEuPathDB" id="FungiDB:SeMB42_g03261"/>
<reference evidence="1 2" key="1">
    <citation type="journal article" date="2019" name="Sci. Rep.">
        <title>Comparative genomics of chytrid fungi reveal insights into the obligate biotrophic and pathogenic lifestyle of Synchytrium endobioticum.</title>
        <authorList>
            <person name="van de Vossenberg B.T.L.H."/>
            <person name="Warris S."/>
            <person name="Nguyen H.D.T."/>
            <person name="van Gent-Pelzer M.P.E."/>
            <person name="Joly D.L."/>
            <person name="van de Geest H.C."/>
            <person name="Bonants P.J.M."/>
            <person name="Smith D.S."/>
            <person name="Levesque C.A."/>
            <person name="van der Lee T.A.J."/>
        </authorList>
    </citation>
    <scope>NUCLEOTIDE SEQUENCE [LARGE SCALE GENOMIC DNA]</scope>
    <source>
        <strain evidence="1 2">MB42</strain>
    </source>
</reference>
<dbReference type="EMBL" id="QEAN01000113">
    <property type="protein sequence ID" value="TPX47598.1"/>
    <property type="molecule type" value="Genomic_DNA"/>
</dbReference>
<dbReference type="AlphaFoldDB" id="A0A507D9X6"/>
<name>A0A507D9X6_9FUNG</name>